<feature type="domain" description="VTC" evidence="2">
    <location>
        <begin position="50"/>
        <end position="256"/>
    </location>
</feature>
<dbReference type="RefSeq" id="WP_236021964.1">
    <property type="nucleotide sequence ID" value="NZ_CAJVAP010000008.1"/>
</dbReference>
<gene>
    <name evidence="3" type="ORF">LEUCIP111803_00968</name>
</gene>
<evidence type="ECO:0000259" key="2">
    <source>
        <dbReference type="Pfam" id="PF09359"/>
    </source>
</evidence>
<protein>
    <recommendedName>
        <fullName evidence="2">VTC domain-containing protein</fullName>
    </recommendedName>
</protein>
<evidence type="ECO:0000313" key="4">
    <source>
        <dbReference type="Proteomes" id="UP000693892"/>
    </source>
</evidence>
<dbReference type="CDD" id="cd07750">
    <property type="entry name" value="PolyPPase_VTC_like"/>
    <property type="match status" value="1"/>
</dbReference>
<dbReference type="InterPro" id="IPR018966">
    <property type="entry name" value="VTC_domain"/>
</dbReference>
<dbReference type="Pfam" id="PF09359">
    <property type="entry name" value="VTC"/>
    <property type="match status" value="1"/>
</dbReference>
<dbReference type="Proteomes" id="UP000693892">
    <property type="component" value="Unassembled WGS sequence"/>
</dbReference>
<name>A0A916NNC6_9MICO</name>
<dbReference type="EMBL" id="CAJVAP010000008">
    <property type="protein sequence ID" value="CAG7606771.1"/>
    <property type="molecule type" value="Genomic_DNA"/>
</dbReference>
<dbReference type="AlphaFoldDB" id="A0A916NNC6"/>
<accession>A0A916NNC6</accession>
<evidence type="ECO:0000256" key="1">
    <source>
        <dbReference type="SAM" id="MobiDB-lite"/>
    </source>
</evidence>
<keyword evidence="4" id="KW-1185">Reference proteome</keyword>
<organism evidence="3 4">
    <name type="scientific">Leucobacter soli</name>
    <dbReference type="NCBI Taxonomy" id="2812850"/>
    <lineage>
        <taxon>Bacteria</taxon>
        <taxon>Bacillati</taxon>
        <taxon>Actinomycetota</taxon>
        <taxon>Actinomycetes</taxon>
        <taxon>Micrococcales</taxon>
        <taxon>Microbacteriaceae</taxon>
        <taxon>Leucobacter</taxon>
    </lineage>
</organism>
<sequence>MTAAATAPIELPQPSAAMDPAGHPGSELPLGGFAPVGLDELVSEAELLTRVDRKYLVPIEEAAAILSRIDPRSRVLEIGGSRDFGYDSVYFDTPDHLSYRLTAQRRRRRFKLRTRSYLDTGSAYLELKTKSGRGATVKDRIPVDPADRTALSAEGRAYVSTMLGAHGHDPALVDALRPALVSRYRRATLLLRCGSRATFDTRLRWRDGSRRVALPGHAIIESKSAGRPSELDRALWRAGHRPSGISKFGTGTAALHPELPGNKWARVLRDPFDTASRSEHAS</sequence>
<feature type="region of interest" description="Disordered" evidence="1">
    <location>
        <begin position="1"/>
        <end position="26"/>
    </location>
</feature>
<reference evidence="3" key="1">
    <citation type="submission" date="2021-06" db="EMBL/GenBank/DDBJ databases">
        <authorList>
            <person name="Criscuolo A."/>
        </authorList>
    </citation>
    <scope>NUCLEOTIDE SEQUENCE</scope>
    <source>
        <strain evidence="3">CIP111803</strain>
    </source>
</reference>
<proteinExistence type="predicted"/>
<evidence type="ECO:0000313" key="3">
    <source>
        <dbReference type="EMBL" id="CAG7606771.1"/>
    </source>
</evidence>
<comment type="caution">
    <text evidence="3">The sequence shown here is derived from an EMBL/GenBank/DDBJ whole genome shotgun (WGS) entry which is preliminary data.</text>
</comment>